<keyword evidence="6 8" id="KW-1133">Transmembrane helix</keyword>
<evidence type="ECO:0000256" key="1">
    <source>
        <dbReference type="ARBA" id="ARBA00004141"/>
    </source>
</evidence>
<proteinExistence type="inferred from homology"/>
<evidence type="ECO:0000256" key="8">
    <source>
        <dbReference type="SAM" id="Phobius"/>
    </source>
</evidence>
<reference evidence="9 10" key="1">
    <citation type="submission" date="2020-07" db="EMBL/GenBank/DDBJ databases">
        <title>A new beta-1,3-glucan-decomposing anaerobic bacterium isolated from anoxic soil subjected to biological soil disinfestation.</title>
        <authorList>
            <person name="Ueki A."/>
            <person name="Tonouchi A."/>
        </authorList>
    </citation>
    <scope>NUCLEOTIDE SEQUENCE [LARGE SCALE GENOMIC DNA]</scope>
    <source>
        <strain evidence="9 10">TW1</strain>
    </source>
</reference>
<feature type="transmembrane region" description="Helical" evidence="8">
    <location>
        <begin position="224"/>
        <end position="246"/>
    </location>
</feature>
<dbReference type="PANTHER" id="PTHR34975:SF2">
    <property type="entry name" value="SPORE GERMINATION PROTEIN A2"/>
    <property type="match status" value="1"/>
</dbReference>
<keyword evidence="5 8" id="KW-0812">Transmembrane</keyword>
<keyword evidence="10" id="KW-1185">Reference proteome</keyword>
<evidence type="ECO:0000256" key="2">
    <source>
        <dbReference type="ARBA" id="ARBA00007998"/>
    </source>
</evidence>
<dbReference type="NCBIfam" id="TIGR00912">
    <property type="entry name" value="2A0309"/>
    <property type="match status" value="1"/>
</dbReference>
<keyword evidence="3" id="KW-0813">Transport</keyword>
<evidence type="ECO:0000256" key="4">
    <source>
        <dbReference type="ARBA" id="ARBA00022544"/>
    </source>
</evidence>
<gene>
    <name evidence="9" type="ORF">bsdtw1_03512</name>
</gene>
<dbReference type="Pfam" id="PF03845">
    <property type="entry name" value="Spore_permease"/>
    <property type="match status" value="1"/>
</dbReference>
<comment type="subcellular location">
    <subcellularLocation>
        <location evidence="1">Membrane</location>
        <topology evidence="1">Multi-pass membrane protein</topology>
    </subcellularLocation>
</comment>
<dbReference type="EMBL" id="BLZR01000001">
    <property type="protein sequence ID" value="GFP77385.1"/>
    <property type="molecule type" value="Genomic_DNA"/>
</dbReference>
<evidence type="ECO:0000256" key="6">
    <source>
        <dbReference type="ARBA" id="ARBA00022989"/>
    </source>
</evidence>
<name>A0A6V8SLE6_9CLOT</name>
<dbReference type="RefSeq" id="WP_183278761.1">
    <property type="nucleotide sequence ID" value="NZ_BLZR01000001.1"/>
</dbReference>
<dbReference type="Proteomes" id="UP000580568">
    <property type="component" value="Unassembled WGS sequence"/>
</dbReference>
<dbReference type="InterPro" id="IPR004761">
    <property type="entry name" value="Spore_GerAB"/>
</dbReference>
<evidence type="ECO:0000313" key="9">
    <source>
        <dbReference type="EMBL" id="GFP77385.1"/>
    </source>
</evidence>
<feature type="transmembrane region" description="Helical" evidence="8">
    <location>
        <begin position="266"/>
        <end position="291"/>
    </location>
</feature>
<sequence>MENEVIRDKLAVSTVMLFVFGSTMILGAAGEAKNSSWLAIIVATILVIPILLVYCRLLYLFPKKDIFDIFLLLYGKYVGKFICILYIWYFFHLGALVIRNFAEFMNTLAFPETPMIVTIMCISLLCIWSSTHGVEVMARTSRILLTICITFVFIIASLSLSQMRPHYLKPLFGVEITDFLNGTFSAFSFPFAEVVVLTGVFSCLEKRNSSYKVLIKGVVIASAYIVYISMRNIMILGPSTLGLLYFPSYVAISRIHLGEFIQRMEVSVSIVFVSAIFIKVSFCLIATSNGISKLFGLKNYKSLIIQTGLLMSYLAYTLYGSTMEMQYWAVSIYKYYAFPFQVIIPVITLLFAHFKMKKSKQVSCN</sequence>
<comment type="caution">
    <text evidence="9">The sequence shown here is derived from an EMBL/GenBank/DDBJ whole genome shotgun (WGS) entry which is preliminary data.</text>
</comment>
<feature type="transmembrane region" description="Helical" evidence="8">
    <location>
        <begin position="12"/>
        <end position="30"/>
    </location>
</feature>
<keyword evidence="4" id="KW-0309">Germination</keyword>
<protein>
    <recommendedName>
        <fullName evidence="11">Spore germination protein KB</fullName>
    </recommendedName>
</protein>
<feature type="transmembrane region" description="Helical" evidence="8">
    <location>
        <begin position="143"/>
        <end position="163"/>
    </location>
</feature>
<feature type="transmembrane region" description="Helical" evidence="8">
    <location>
        <begin position="114"/>
        <end position="131"/>
    </location>
</feature>
<feature type="transmembrane region" description="Helical" evidence="8">
    <location>
        <begin position="183"/>
        <end position="204"/>
    </location>
</feature>
<accession>A0A6V8SLE6</accession>
<keyword evidence="7 8" id="KW-0472">Membrane</keyword>
<dbReference type="AlphaFoldDB" id="A0A6V8SLE6"/>
<evidence type="ECO:0000313" key="10">
    <source>
        <dbReference type="Proteomes" id="UP000580568"/>
    </source>
</evidence>
<dbReference type="PANTHER" id="PTHR34975">
    <property type="entry name" value="SPORE GERMINATION PROTEIN A2"/>
    <property type="match status" value="1"/>
</dbReference>
<feature type="transmembrane region" description="Helical" evidence="8">
    <location>
        <begin position="36"/>
        <end position="61"/>
    </location>
</feature>
<feature type="transmembrane region" description="Helical" evidence="8">
    <location>
        <begin position="81"/>
        <end position="102"/>
    </location>
</feature>
<feature type="transmembrane region" description="Helical" evidence="8">
    <location>
        <begin position="333"/>
        <end position="352"/>
    </location>
</feature>
<evidence type="ECO:0000256" key="3">
    <source>
        <dbReference type="ARBA" id="ARBA00022448"/>
    </source>
</evidence>
<organism evidence="9 10">
    <name type="scientific">Clostridium fungisolvens</name>
    <dbReference type="NCBI Taxonomy" id="1604897"/>
    <lineage>
        <taxon>Bacteria</taxon>
        <taxon>Bacillati</taxon>
        <taxon>Bacillota</taxon>
        <taxon>Clostridia</taxon>
        <taxon>Eubacteriales</taxon>
        <taxon>Clostridiaceae</taxon>
        <taxon>Clostridium</taxon>
    </lineage>
</organism>
<evidence type="ECO:0000256" key="7">
    <source>
        <dbReference type="ARBA" id="ARBA00023136"/>
    </source>
</evidence>
<comment type="similarity">
    <text evidence="2">Belongs to the amino acid-polyamine-organocation (APC) superfamily. Spore germination protein (SGP) (TC 2.A.3.9) family.</text>
</comment>
<dbReference type="GO" id="GO:0009847">
    <property type="term" value="P:spore germination"/>
    <property type="evidence" value="ECO:0007669"/>
    <property type="project" value="InterPro"/>
</dbReference>
<dbReference type="GO" id="GO:0016020">
    <property type="term" value="C:membrane"/>
    <property type="evidence" value="ECO:0007669"/>
    <property type="project" value="UniProtKB-SubCell"/>
</dbReference>
<feature type="transmembrane region" description="Helical" evidence="8">
    <location>
        <begin position="303"/>
        <end position="321"/>
    </location>
</feature>
<evidence type="ECO:0000256" key="5">
    <source>
        <dbReference type="ARBA" id="ARBA00022692"/>
    </source>
</evidence>
<evidence type="ECO:0008006" key="11">
    <source>
        <dbReference type="Google" id="ProtNLM"/>
    </source>
</evidence>